<dbReference type="NCBIfam" id="TIGR03605">
    <property type="entry name" value="antibiot_sagB"/>
    <property type="match status" value="1"/>
</dbReference>
<dbReference type="Gene3D" id="3.40.109.10">
    <property type="entry name" value="NADH Oxidase"/>
    <property type="match status" value="1"/>
</dbReference>
<reference evidence="2 3" key="1">
    <citation type="journal article" date="2012" name="J. Am. Chem. Soc.">
        <title>Bacterial biosynthesis and maturation of the didemnin anti-cancer agents.</title>
        <authorList>
            <person name="Xu Y."/>
            <person name="Kersten R.D."/>
            <person name="Nam S.J."/>
            <person name="Lu L."/>
            <person name="Al-Suwailem A.M."/>
            <person name="Zheng H."/>
            <person name="Fenical W."/>
            <person name="Dorrestein P.C."/>
            <person name="Moore B.S."/>
            <person name="Qian P.Y."/>
        </authorList>
    </citation>
    <scope>NUCLEOTIDE SEQUENCE [LARGE SCALE GENOMIC DNA]</scope>
    <source>
        <strain evidence="2 3">KA081020-065</strain>
    </source>
</reference>
<dbReference type="CDD" id="cd02142">
    <property type="entry name" value="McbC_SagB-like_oxidoreductase"/>
    <property type="match status" value="1"/>
</dbReference>
<name>I3TVJ2_TISMK</name>
<dbReference type="InterPro" id="IPR020051">
    <property type="entry name" value="SagB-type_dehydrogenase"/>
</dbReference>
<feature type="domain" description="Nitroreductase" evidence="1">
    <location>
        <begin position="81"/>
        <end position="266"/>
    </location>
</feature>
<dbReference type="HOGENOM" id="CLU_059362_2_1_5"/>
<dbReference type="PANTHER" id="PTHR43745:SF2">
    <property type="entry name" value="NITROREDUCTASE MJ1384-RELATED"/>
    <property type="match status" value="1"/>
</dbReference>
<keyword evidence="2" id="KW-0614">Plasmid</keyword>
<dbReference type="InterPro" id="IPR000415">
    <property type="entry name" value="Nitroreductase-like"/>
</dbReference>
<dbReference type="Pfam" id="PF00881">
    <property type="entry name" value="Nitroreductase"/>
    <property type="match status" value="1"/>
</dbReference>
<evidence type="ECO:0000313" key="2">
    <source>
        <dbReference type="EMBL" id="AFK56780.1"/>
    </source>
</evidence>
<organism evidence="2 3">
    <name type="scientific">Tistrella mobilis (strain KA081020-065)</name>
    <dbReference type="NCBI Taxonomy" id="1110502"/>
    <lineage>
        <taxon>Bacteria</taxon>
        <taxon>Pseudomonadati</taxon>
        <taxon>Pseudomonadota</taxon>
        <taxon>Alphaproteobacteria</taxon>
        <taxon>Geminicoccales</taxon>
        <taxon>Geminicoccaceae</taxon>
        <taxon>Tistrella</taxon>
    </lineage>
</organism>
<dbReference type="KEGG" id="tmo:TMO_c0170"/>
<geneLocation type="plasmid" evidence="2 3">
    <name>pTM3</name>
</geneLocation>
<accession>I3TVJ2</accession>
<dbReference type="AlphaFoldDB" id="I3TVJ2"/>
<gene>
    <name evidence="2" type="ordered locus">TMO_c0170</name>
</gene>
<dbReference type="Proteomes" id="UP000005258">
    <property type="component" value="Plasmid pTM3"/>
</dbReference>
<protein>
    <submittedName>
        <fullName evidence="2">Nitroreductase</fullName>
    </submittedName>
</protein>
<dbReference type="InterPro" id="IPR052544">
    <property type="entry name" value="Bacteriocin_Proc_Enz"/>
</dbReference>
<keyword evidence="3" id="KW-1185">Reference proteome</keyword>
<dbReference type="SUPFAM" id="SSF55469">
    <property type="entry name" value="FMN-dependent nitroreductase-like"/>
    <property type="match status" value="1"/>
</dbReference>
<sequence>MKADGPSWDDLVWGEAETDLLWETFHENSKSSGYDDALPNQVVVDWMTRLKNALVYDSADAVPLPGPERFPPFTRGLGEAIARRHTPRGLVPTPMPLETLASLLHHAYGINRWNEGTHFPRPFRNVPSGGGLFPLELYVHDRGLVDGLQPGLHHYDPETNCLRRIMDGDMTEAFAPCLYQPEIIRGATVAIFQTALFRRSTFKYRDRGYRFTLIEAGHVAQNLNLVATALELGVWNIGGFQDRRIDRLLGIDGVNHATVYMHAIGREAV</sequence>
<dbReference type="InterPro" id="IPR029479">
    <property type="entry name" value="Nitroreductase"/>
</dbReference>
<dbReference type="EMBL" id="CP003239">
    <property type="protein sequence ID" value="AFK56780.1"/>
    <property type="molecule type" value="Genomic_DNA"/>
</dbReference>
<dbReference type="GO" id="GO:0016491">
    <property type="term" value="F:oxidoreductase activity"/>
    <property type="evidence" value="ECO:0007669"/>
    <property type="project" value="InterPro"/>
</dbReference>
<dbReference type="RefSeq" id="WP_014747769.1">
    <property type="nucleotide sequence ID" value="NC_017958.1"/>
</dbReference>
<evidence type="ECO:0000259" key="1">
    <source>
        <dbReference type="Pfam" id="PF00881"/>
    </source>
</evidence>
<dbReference type="PANTHER" id="PTHR43745">
    <property type="entry name" value="NITROREDUCTASE MJ1384-RELATED"/>
    <property type="match status" value="1"/>
</dbReference>
<evidence type="ECO:0000313" key="3">
    <source>
        <dbReference type="Proteomes" id="UP000005258"/>
    </source>
</evidence>
<proteinExistence type="predicted"/>